<dbReference type="PANTHER" id="PTHR12302:SF3">
    <property type="entry name" value="SERINE_THREONINE-PROTEIN KINASE 31"/>
    <property type="match status" value="1"/>
</dbReference>
<evidence type="ECO:0000259" key="4">
    <source>
        <dbReference type="SMART" id="SM00318"/>
    </source>
</evidence>
<dbReference type="CDD" id="cd00175">
    <property type="entry name" value="SNc"/>
    <property type="match status" value="1"/>
</dbReference>
<dbReference type="Pfam" id="PF05901">
    <property type="entry name" value="Excalibur"/>
    <property type="match status" value="1"/>
</dbReference>
<evidence type="ECO:0000256" key="3">
    <source>
        <dbReference type="ARBA" id="ARBA00022801"/>
    </source>
</evidence>
<evidence type="ECO:0000256" key="2">
    <source>
        <dbReference type="ARBA" id="ARBA00022759"/>
    </source>
</evidence>
<keyword evidence="1" id="KW-0540">Nuclease</keyword>
<keyword evidence="2" id="KW-0255">Endonuclease</keyword>
<evidence type="ECO:0000313" key="6">
    <source>
        <dbReference type="EMBL" id="KEK17456.1"/>
    </source>
</evidence>
<name>A0A073JTG6_9BACI</name>
<comment type="caution">
    <text evidence="6">The sequence shown here is derived from an EMBL/GenBank/DDBJ whole genome shotgun (WGS) entry which is preliminary data.</text>
</comment>
<keyword evidence="3" id="KW-0378">Hydrolase</keyword>
<organism evidence="6 7">
    <name type="scientific">Bacillus manliponensis</name>
    <dbReference type="NCBI Taxonomy" id="574376"/>
    <lineage>
        <taxon>Bacteria</taxon>
        <taxon>Bacillati</taxon>
        <taxon>Bacillota</taxon>
        <taxon>Bacilli</taxon>
        <taxon>Bacillales</taxon>
        <taxon>Bacillaceae</taxon>
        <taxon>Bacillus</taxon>
        <taxon>Bacillus cereus group</taxon>
    </lineage>
</organism>
<evidence type="ECO:0000256" key="1">
    <source>
        <dbReference type="ARBA" id="ARBA00022722"/>
    </source>
</evidence>
<dbReference type="STRING" id="574376.BAMA_12895"/>
<dbReference type="AlphaFoldDB" id="A0A073JTG6"/>
<accession>A0A073JTG6</accession>
<dbReference type="GO" id="GO:0004519">
    <property type="term" value="F:endonuclease activity"/>
    <property type="evidence" value="ECO:0007669"/>
    <property type="project" value="UniProtKB-KW"/>
</dbReference>
<dbReference type="SMART" id="SM00318">
    <property type="entry name" value="SNc"/>
    <property type="match status" value="1"/>
</dbReference>
<dbReference type="SMART" id="SM00894">
    <property type="entry name" value="Excalibur"/>
    <property type="match status" value="1"/>
</dbReference>
<sequence>MITVQQHREDFTYMQKKLFILLLSVMMCILAACNGVKQEAKATEEVQQEHAIYEATEIKDEQQKQNKNRVVDATVVKNIDGDTIKVELESGKEETVRFLLIDTPETKHPRLGVQPFGPAASDFVKQHAGKGKKIQLEFDVSDREKYGRLLAYVWVDGQMLNRMLVEQGLARVAYVYAPNTKYVDYLRETQEKAQAAEKGIWSVENYVTDKGFDKETVKGQQEEIPAETQQFKSCKEAREAGVTNIQKGDPAYFKKLDRDGDGVACDR</sequence>
<dbReference type="eggNOG" id="COG1525">
    <property type="taxonomic scope" value="Bacteria"/>
</dbReference>
<dbReference type="Proteomes" id="UP000027822">
    <property type="component" value="Unassembled WGS sequence"/>
</dbReference>
<keyword evidence="7" id="KW-1185">Reference proteome</keyword>
<dbReference type="GO" id="GO:0016787">
    <property type="term" value="F:hydrolase activity"/>
    <property type="evidence" value="ECO:0007669"/>
    <property type="project" value="UniProtKB-KW"/>
</dbReference>
<dbReference type="InterPro" id="IPR008613">
    <property type="entry name" value="Excalibur_Ca-bd_domain"/>
</dbReference>
<reference evidence="6 7" key="1">
    <citation type="submission" date="2014-06" db="EMBL/GenBank/DDBJ databases">
        <title>Draft genome sequence of Bacillus manliponensis JCM 15802 (MCCC 1A00708).</title>
        <authorList>
            <person name="Lai Q."/>
            <person name="Liu Y."/>
            <person name="Shao Z."/>
        </authorList>
    </citation>
    <scope>NUCLEOTIDE SEQUENCE [LARGE SCALE GENOMIC DNA]</scope>
    <source>
        <strain evidence="6 7">JCM 15802</strain>
    </source>
</reference>
<dbReference type="InterPro" id="IPR035437">
    <property type="entry name" value="SNase_OB-fold_sf"/>
</dbReference>
<dbReference type="SUPFAM" id="SSF50199">
    <property type="entry name" value="Staphylococcal nuclease"/>
    <property type="match status" value="1"/>
</dbReference>
<evidence type="ECO:0000259" key="5">
    <source>
        <dbReference type="SMART" id="SM00894"/>
    </source>
</evidence>
<proteinExistence type="predicted"/>
<dbReference type="InterPro" id="IPR016071">
    <property type="entry name" value="Staphylococal_nuclease_OB-fold"/>
</dbReference>
<evidence type="ECO:0000313" key="7">
    <source>
        <dbReference type="Proteomes" id="UP000027822"/>
    </source>
</evidence>
<protein>
    <submittedName>
        <fullName evidence="6">Uncharacterized protein</fullName>
    </submittedName>
</protein>
<dbReference type="EMBL" id="JOTN01000028">
    <property type="protein sequence ID" value="KEK17456.1"/>
    <property type="molecule type" value="Genomic_DNA"/>
</dbReference>
<gene>
    <name evidence="6" type="ORF">BAMA_12895</name>
</gene>
<feature type="domain" description="TNase-like" evidence="4">
    <location>
        <begin position="69"/>
        <end position="203"/>
    </location>
</feature>
<feature type="domain" description="Excalibur calcium-binding" evidence="5">
    <location>
        <begin position="230"/>
        <end position="266"/>
    </location>
</feature>
<dbReference type="Gene3D" id="2.40.50.90">
    <property type="match status" value="1"/>
</dbReference>
<dbReference type="Pfam" id="PF00565">
    <property type="entry name" value="SNase"/>
    <property type="match status" value="1"/>
</dbReference>
<dbReference type="PANTHER" id="PTHR12302">
    <property type="entry name" value="EBNA2 BINDING PROTEIN P100"/>
    <property type="match status" value="1"/>
</dbReference>